<evidence type="ECO:0000313" key="2">
    <source>
        <dbReference type="Proteomes" id="UP000019438"/>
    </source>
</evidence>
<name>A0AAN0RE14_9PROT</name>
<evidence type="ECO:0000313" key="1">
    <source>
        <dbReference type="EMBL" id="AHJ63242.1"/>
    </source>
</evidence>
<reference evidence="2" key="1">
    <citation type="submission" date="2012-06" db="EMBL/GenBank/DDBJ databases">
        <title>Genome analysis of multiple Granulibacter bethesdensis isolates demonstrates substantial genome diversity.</title>
        <authorList>
            <person name="Greenberg D.E."/>
            <person name="Porcella S.F."/>
            <person name="Zarember K."/>
            <person name="Zelazny A.M."/>
            <person name="Bruno D."/>
            <person name="Martens C."/>
            <person name="Barbian K.D."/>
            <person name="Jaske E."/>
            <person name="Holland S.M."/>
        </authorList>
    </citation>
    <scope>NUCLEOTIDE SEQUENCE [LARGE SCALE GENOMIC DNA]</scope>
    <source>
        <strain evidence="2">CGDNIH3</strain>
    </source>
</reference>
<dbReference type="Proteomes" id="UP000019438">
    <property type="component" value="Chromosome"/>
</dbReference>
<organism evidence="1 2">
    <name type="scientific">Granulibacter bethesdensis</name>
    <dbReference type="NCBI Taxonomy" id="364410"/>
    <lineage>
        <taxon>Bacteria</taxon>
        <taxon>Pseudomonadati</taxon>
        <taxon>Pseudomonadota</taxon>
        <taxon>Alphaproteobacteria</taxon>
        <taxon>Acetobacterales</taxon>
        <taxon>Acetobacteraceae</taxon>
        <taxon>Granulibacter</taxon>
    </lineage>
</organism>
<dbReference type="AlphaFoldDB" id="A0AAN0RE14"/>
<proteinExistence type="predicted"/>
<gene>
    <name evidence="1" type="ORF">GbCGDNIH3_7066</name>
</gene>
<protein>
    <submittedName>
        <fullName evidence="1">Uncharacterized protein</fullName>
    </submittedName>
</protein>
<accession>A0AAN0RE14</accession>
<dbReference type="RefSeq" id="WP_025286806.1">
    <property type="nucleotide sequence ID" value="NZ_CP003181.2"/>
</dbReference>
<sequence length="74" mass="7905">MSFTQQDIDRLKAAIASAGLTQQVSFADGTHIRRMSPDDAARLLDMMQRDVAASAVGSAVPPSRVVRASPRSGY</sequence>
<dbReference type="EMBL" id="CP003181">
    <property type="protein sequence ID" value="AHJ63242.1"/>
    <property type="molecule type" value="Genomic_DNA"/>
</dbReference>
<dbReference type="KEGG" id="gbc:GbCGDNIH3_7066"/>